<evidence type="ECO:0000259" key="2">
    <source>
        <dbReference type="Pfam" id="PF01833"/>
    </source>
</evidence>
<gene>
    <name evidence="3" type="ORF">IRI77_08200</name>
</gene>
<evidence type="ECO:0000313" key="3">
    <source>
        <dbReference type="EMBL" id="QOY89923.1"/>
    </source>
</evidence>
<feature type="domain" description="IPT/TIG" evidence="2">
    <location>
        <begin position="29"/>
        <end position="115"/>
    </location>
</feature>
<dbReference type="InterPro" id="IPR014756">
    <property type="entry name" value="Ig_E-set"/>
</dbReference>
<dbReference type="AlphaFoldDB" id="A0A7S7NUE6"/>
<evidence type="ECO:0000256" key="1">
    <source>
        <dbReference type="SAM" id="SignalP"/>
    </source>
</evidence>
<keyword evidence="1" id="KW-0732">Signal</keyword>
<protein>
    <submittedName>
        <fullName evidence="3">IPT/TIG domain-containing protein</fullName>
    </submittedName>
</protein>
<evidence type="ECO:0000313" key="4">
    <source>
        <dbReference type="Proteomes" id="UP000593892"/>
    </source>
</evidence>
<dbReference type="InterPro" id="IPR002909">
    <property type="entry name" value="IPT_dom"/>
</dbReference>
<reference evidence="3 4" key="1">
    <citation type="submission" date="2020-10" db="EMBL/GenBank/DDBJ databases">
        <title>Complete genome sequence of Paludibaculum fermentans P105T, a facultatively anaerobic acidobacterium capable of dissimilatory Fe(III) reduction.</title>
        <authorList>
            <person name="Dedysh S.N."/>
            <person name="Beletsky A.V."/>
            <person name="Kulichevskaya I.S."/>
            <person name="Mardanov A.V."/>
            <person name="Ravin N.V."/>
        </authorList>
    </citation>
    <scope>NUCLEOTIDE SEQUENCE [LARGE SCALE GENOMIC DNA]</scope>
    <source>
        <strain evidence="3 4">P105</strain>
    </source>
</reference>
<accession>A0A7S7NUE6</accession>
<keyword evidence="4" id="KW-1185">Reference proteome</keyword>
<dbReference type="Proteomes" id="UP000593892">
    <property type="component" value="Chromosome"/>
</dbReference>
<dbReference type="SUPFAM" id="SSF81296">
    <property type="entry name" value="E set domains"/>
    <property type="match status" value="1"/>
</dbReference>
<feature type="signal peptide" evidence="1">
    <location>
        <begin position="1"/>
        <end position="24"/>
    </location>
</feature>
<dbReference type="RefSeq" id="WP_194451586.1">
    <property type="nucleotide sequence ID" value="NZ_CP063849.1"/>
</dbReference>
<name>A0A7S7NUE6_PALFE</name>
<feature type="chain" id="PRO_5032858814" evidence="1">
    <location>
        <begin position="25"/>
        <end position="118"/>
    </location>
</feature>
<dbReference type="Gene3D" id="2.60.40.10">
    <property type="entry name" value="Immunoglobulins"/>
    <property type="match status" value="1"/>
</dbReference>
<dbReference type="KEGG" id="pfer:IRI77_08200"/>
<sequence length="118" mass="12882">MRFSLTFLTMTLLVALAAPPLLLAQDSIPRCTTVEPASGKVGTEFVVTGENLSKDTVAKLYLTDGTADIEIPMSEQTATTIKAKIPNSAKVGERYKLMILTKGKEPKLIEQPVRFEIE</sequence>
<dbReference type="EMBL" id="CP063849">
    <property type="protein sequence ID" value="QOY89923.1"/>
    <property type="molecule type" value="Genomic_DNA"/>
</dbReference>
<dbReference type="CDD" id="cd00102">
    <property type="entry name" value="IPT"/>
    <property type="match status" value="1"/>
</dbReference>
<dbReference type="InterPro" id="IPR013783">
    <property type="entry name" value="Ig-like_fold"/>
</dbReference>
<proteinExistence type="predicted"/>
<dbReference type="Pfam" id="PF01833">
    <property type="entry name" value="TIG"/>
    <property type="match status" value="1"/>
</dbReference>
<organism evidence="3 4">
    <name type="scientific">Paludibaculum fermentans</name>
    <dbReference type="NCBI Taxonomy" id="1473598"/>
    <lineage>
        <taxon>Bacteria</taxon>
        <taxon>Pseudomonadati</taxon>
        <taxon>Acidobacteriota</taxon>
        <taxon>Terriglobia</taxon>
        <taxon>Bryobacterales</taxon>
        <taxon>Bryobacteraceae</taxon>
        <taxon>Paludibaculum</taxon>
    </lineage>
</organism>